<dbReference type="Proteomes" id="UP001597218">
    <property type="component" value="Unassembled WGS sequence"/>
</dbReference>
<evidence type="ECO:0000313" key="2">
    <source>
        <dbReference type="Proteomes" id="UP001597218"/>
    </source>
</evidence>
<dbReference type="RefSeq" id="WP_381537852.1">
    <property type="nucleotide sequence ID" value="NZ_JBHUGI010000027.1"/>
</dbReference>
<reference evidence="2" key="1">
    <citation type="journal article" date="2019" name="Int. J. Syst. Evol. Microbiol.">
        <title>The Global Catalogue of Microorganisms (GCM) 10K type strain sequencing project: providing services to taxonomists for standard genome sequencing and annotation.</title>
        <authorList>
            <consortium name="The Broad Institute Genomics Platform"/>
            <consortium name="The Broad Institute Genome Sequencing Center for Infectious Disease"/>
            <person name="Wu L."/>
            <person name="Ma J."/>
        </authorList>
    </citation>
    <scope>NUCLEOTIDE SEQUENCE [LARGE SCALE GENOMIC DNA]</scope>
    <source>
        <strain evidence="2">CGMCC 4.7177</strain>
    </source>
</reference>
<name>A0ABW4SG69_9BACL</name>
<accession>A0ABW4SG69</accession>
<gene>
    <name evidence="1" type="ORF">ACFSFY_10470</name>
</gene>
<protein>
    <submittedName>
        <fullName evidence="1">Uncharacterized protein</fullName>
    </submittedName>
</protein>
<dbReference type="EMBL" id="JBHUGI010000027">
    <property type="protein sequence ID" value="MFD1928473.1"/>
    <property type="molecule type" value="Genomic_DNA"/>
</dbReference>
<evidence type="ECO:0000313" key="1">
    <source>
        <dbReference type="EMBL" id="MFD1928473.1"/>
    </source>
</evidence>
<proteinExistence type="predicted"/>
<sequence>MHGTVKPLLRKLEKMDNVTYGKVQTELTKALTKPLGNKSTASKVSSFIVELMKVFGP</sequence>
<comment type="caution">
    <text evidence="1">The sequence shown here is derived from an EMBL/GenBank/DDBJ whole genome shotgun (WGS) entry which is preliminary data.</text>
</comment>
<keyword evidence="2" id="KW-1185">Reference proteome</keyword>
<organism evidence="1 2">
    <name type="scientific">Sporosarcina siberiensis</name>
    <dbReference type="NCBI Taxonomy" id="1365606"/>
    <lineage>
        <taxon>Bacteria</taxon>
        <taxon>Bacillati</taxon>
        <taxon>Bacillota</taxon>
        <taxon>Bacilli</taxon>
        <taxon>Bacillales</taxon>
        <taxon>Caryophanaceae</taxon>
        <taxon>Sporosarcina</taxon>
    </lineage>
</organism>